<reference evidence="11 12" key="1">
    <citation type="journal article" date="2015" name="MBio">
        <title>Genome-Resolved Metagenomic Analysis Reveals Roles for Candidate Phyla and Other Microbial Community Members in Biogeochemical Transformations in Oil Reservoirs.</title>
        <authorList>
            <person name="Hu P."/>
            <person name="Tom L."/>
            <person name="Singh A."/>
            <person name="Thomas B.C."/>
            <person name="Baker B.J."/>
            <person name="Piceno Y.M."/>
            <person name="Andersen G.L."/>
            <person name="Banfield J.F."/>
        </authorList>
    </citation>
    <scope>NUCLEOTIDE SEQUENCE [LARGE SCALE GENOMIC DNA]</scope>
    <source>
        <strain evidence="11">46_16</strain>
    </source>
</reference>
<keyword evidence="9 10" id="KW-0407">Ion channel</keyword>
<organism evidence="11 12">
    <name type="scientific">Anaerolinea thermophila</name>
    <dbReference type="NCBI Taxonomy" id="167964"/>
    <lineage>
        <taxon>Bacteria</taxon>
        <taxon>Bacillati</taxon>
        <taxon>Chloroflexota</taxon>
        <taxon>Anaerolineae</taxon>
        <taxon>Anaerolineales</taxon>
        <taxon>Anaerolineaceae</taxon>
        <taxon>Anaerolinea</taxon>
    </lineage>
</organism>
<dbReference type="InterPro" id="IPR001185">
    <property type="entry name" value="MS_channel"/>
</dbReference>
<dbReference type="SUPFAM" id="SSF81330">
    <property type="entry name" value="Gated mechanosensitive channel"/>
    <property type="match status" value="1"/>
</dbReference>
<feature type="transmembrane region" description="Helical" evidence="10">
    <location>
        <begin position="20"/>
        <end position="38"/>
    </location>
</feature>
<sequence length="153" mass="16796">MKKLFNEYKDFISRGNVIDLAIGVIIGGAFSTIVKSLVDNLLMPPLGLLFGNVDFADLFVVLKQGSEALPDDATLEMAKEVGAVTFNYGQFITDLLSFLLLALGVFLIVKAINALQREKEESEEEPTEKECPFCKKAIPLEAARCPFCTSTLE</sequence>
<evidence type="ECO:0000256" key="10">
    <source>
        <dbReference type="HAMAP-Rule" id="MF_00115"/>
    </source>
</evidence>
<gene>
    <name evidence="10" type="primary">mscL</name>
    <name evidence="11" type="ORF">XD73_1035</name>
</gene>
<dbReference type="InterPro" id="IPR019823">
    <property type="entry name" value="Mechanosensitive_channel_CS"/>
</dbReference>
<dbReference type="Gene3D" id="1.10.1200.120">
    <property type="entry name" value="Large-conductance mechanosensitive channel, MscL, domain 1"/>
    <property type="match status" value="1"/>
</dbReference>
<dbReference type="GO" id="GO:0005886">
    <property type="term" value="C:plasma membrane"/>
    <property type="evidence" value="ECO:0007669"/>
    <property type="project" value="UniProtKB-SubCell"/>
</dbReference>
<feature type="transmembrane region" description="Helical" evidence="10">
    <location>
        <begin position="88"/>
        <end position="109"/>
    </location>
</feature>
<dbReference type="AlphaFoldDB" id="A0A101FX43"/>
<evidence type="ECO:0000256" key="8">
    <source>
        <dbReference type="ARBA" id="ARBA00023136"/>
    </source>
</evidence>
<keyword evidence="7 10" id="KW-0406">Ion transport</keyword>
<dbReference type="PANTHER" id="PTHR30266">
    <property type="entry name" value="MECHANOSENSITIVE CHANNEL MSCL"/>
    <property type="match status" value="1"/>
</dbReference>
<keyword evidence="6 10" id="KW-1133">Transmembrane helix</keyword>
<evidence type="ECO:0000313" key="12">
    <source>
        <dbReference type="Proteomes" id="UP000064249"/>
    </source>
</evidence>
<evidence type="ECO:0000256" key="5">
    <source>
        <dbReference type="ARBA" id="ARBA00022692"/>
    </source>
</evidence>
<dbReference type="HAMAP" id="MF_00115">
    <property type="entry name" value="MscL"/>
    <property type="match status" value="1"/>
</dbReference>
<dbReference type="Proteomes" id="UP000064249">
    <property type="component" value="Unassembled WGS sequence"/>
</dbReference>
<dbReference type="InterPro" id="IPR037673">
    <property type="entry name" value="MSC/AndL"/>
</dbReference>
<keyword evidence="5 10" id="KW-0812">Transmembrane</keyword>
<accession>A0A101FX43</accession>
<dbReference type="NCBIfam" id="TIGR00220">
    <property type="entry name" value="mscL"/>
    <property type="match status" value="1"/>
</dbReference>
<keyword evidence="4 10" id="KW-1003">Cell membrane</keyword>
<comment type="subunit">
    <text evidence="10">Homopentamer.</text>
</comment>
<evidence type="ECO:0000256" key="1">
    <source>
        <dbReference type="ARBA" id="ARBA00004651"/>
    </source>
</evidence>
<dbReference type="Pfam" id="PF01741">
    <property type="entry name" value="MscL"/>
    <property type="match status" value="1"/>
</dbReference>
<dbReference type="EMBL" id="LGFU01000074">
    <property type="protein sequence ID" value="KUK46096.1"/>
    <property type="molecule type" value="Genomic_DNA"/>
</dbReference>
<comment type="subcellular location">
    <subcellularLocation>
        <location evidence="1 10">Cell membrane</location>
        <topology evidence="1 10">Multi-pass membrane protein</topology>
    </subcellularLocation>
</comment>
<comment type="caution">
    <text evidence="11">The sequence shown here is derived from an EMBL/GenBank/DDBJ whole genome shotgun (WGS) entry which is preliminary data.</text>
</comment>
<evidence type="ECO:0000256" key="6">
    <source>
        <dbReference type="ARBA" id="ARBA00022989"/>
    </source>
</evidence>
<keyword evidence="3 10" id="KW-0813">Transport</keyword>
<dbReference type="GO" id="GO:0008381">
    <property type="term" value="F:mechanosensitive monoatomic ion channel activity"/>
    <property type="evidence" value="ECO:0007669"/>
    <property type="project" value="UniProtKB-UniRule"/>
</dbReference>
<evidence type="ECO:0000256" key="3">
    <source>
        <dbReference type="ARBA" id="ARBA00022448"/>
    </source>
</evidence>
<keyword evidence="8 10" id="KW-0472">Membrane</keyword>
<dbReference type="PANTHER" id="PTHR30266:SF2">
    <property type="entry name" value="LARGE-CONDUCTANCE MECHANOSENSITIVE CHANNEL"/>
    <property type="match status" value="1"/>
</dbReference>
<protein>
    <recommendedName>
        <fullName evidence="10">Large-conductance mechanosensitive channel</fullName>
    </recommendedName>
</protein>
<dbReference type="InterPro" id="IPR036019">
    <property type="entry name" value="MscL_channel"/>
</dbReference>
<evidence type="ECO:0000256" key="7">
    <source>
        <dbReference type="ARBA" id="ARBA00023065"/>
    </source>
</evidence>
<evidence type="ECO:0000313" key="11">
    <source>
        <dbReference type="EMBL" id="KUK46096.1"/>
    </source>
</evidence>
<dbReference type="PATRIC" id="fig|167964.4.peg.858"/>
<name>A0A101FX43_9CHLR</name>
<evidence type="ECO:0000256" key="4">
    <source>
        <dbReference type="ARBA" id="ARBA00022475"/>
    </source>
</evidence>
<evidence type="ECO:0000256" key="9">
    <source>
        <dbReference type="ARBA" id="ARBA00023303"/>
    </source>
</evidence>
<evidence type="ECO:0000256" key="2">
    <source>
        <dbReference type="ARBA" id="ARBA00007254"/>
    </source>
</evidence>
<comment type="similarity">
    <text evidence="2 10">Belongs to the MscL family.</text>
</comment>
<comment type="function">
    <text evidence="10">Channel that opens in response to stretch forces in the membrane lipid bilayer. May participate in the regulation of osmotic pressure changes within the cell.</text>
</comment>
<proteinExistence type="inferred from homology"/>
<dbReference type="PRINTS" id="PR01264">
    <property type="entry name" value="MECHCHANNEL"/>
</dbReference>
<dbReference type="PROSITE" id="PS01327">
    <property type="entry name" value="MSCL"/>
    <property type="match status" value="1"/>
</dbReference>